<organism evidence="1 2">
    <name type="scientific">Zarea fungicola</name>
    <dbReference type="NCBI Taxonomy" id="93591"/>
    <lineage>
        <taxon>Eukaryota</taxon>
        <taxon>Fungi</taxon>
        <taxon>Dikarya</taxon>
        <taxon>Ascomycota</taxon>
        <taxon>Pezizomycotina</taxon>
        <taxon>Sordariomycetes</taxon>
        <taxon>Hypocreomycetidae</taxon>
        <taxon>Hypocreales</taxon>
        <taxon>Cordycipitaceae</taxon>
        <taxon>Zarea</taxon>
    </lineage>
</organism>
<comment type="caution">
    <text evidence="1">The sequence shown here is derived from an EMBL/GenBank/DDBJ whole genome shotgun (WGS) entry which is preliminary data.</text>
</comment>
<dbReference type="Proteomes" id="UP001143910">
    <property type="component" value="Unassembled WGS sequence"/>
</dbReference>
<keyword evidence="2" id="KW-1185">Reference proteome</keyword>
<sequence>MLSDRLHIVTGAGLLTGLASVFCVEAITLRPADASAAKNAHRIFNQLSDAGRQWGSSLNHNGLGFFPAIVPAGTVLYHGDRTDQQPTGMEWLAFEVEHAELFAPSHLVPPGVSIQSENKKKVEIRSQQQLPLLNTVASGHHIEPNDPTSPGDCAGDCDNTRAGSPVIKPHTRGYLHTYQVLRDLHILYIDGMSAAKTNYGTLDSQDLVLCDDKIGNISVLPSFGDPIRATMICELLADWGYDGFIRMETGFELIHCDFSKGLEFVSARRTFYTRDKMGNDKNRLFQLARGVADRYDGLGADRLKIDFSSMVSGWYFPINLTYTDTTRPDLIRFGSVGPQELRMIKDHISHVCKLPRRFTVDWQAATDMIVKRYSRKFAFMMSPNISAIDFIEEIELLTLMYVDAPSLPGDTSSLLGMEGKPDSDMSEEIARCTENYLLPALSVRGLWELEDRLIYTAIETVTRNICTTIFTIWAALLTASKDGEHSSSGMDAETPSRELKYAVDKGRREIRELMENLGWSEFKKVSPCLPNELMFVAMWPMGNEEDHFNPRCVAAEEFDFYRRNYW</sequence>
<evidence type="ECO:0000313" key="2">
    <source>
        <dbReference type="Proteomes" id="UP001143910"/>
    </source>
</evidence>
<accession>A0ACC1ND00</accession>
<evidence type="ECO:0000313" key="1">
    <source>
        <dbReference type="EMBL" id="KAJ2976506.1"/>
    </source>
</evidence>
<dbReference type="EMBL" id="JANJQO010000577">
    <property type="protein sequence ID" value="KAJ2976506.1"/>
    <property type="molecule type" value="Genomic_DNA"/>
</dbReference>
<gene>
    <name evidence="1" type="ORF">NQ176_g4914</name>
</gene>
<name>A0ACC1ND00_9HYPO</name>
<reference evidence="1" key="1">
    <citation type="submission" date="2022-08" db="EMBL/GenBank/DDBJ databases">
        <title>Genome Sequence of Lecanicillium fungicola.</title>
        <authorList>
            <person name="Buettner E."/>
        </authorList>
    </citation>
    <scope>NUCLEOTIDE SEQUENCE</scope>
    <source>
        <strain evidence="1">Babe33</strain>
    </source>
</reference>
<proteinExistence type="predicted"/>
<protein>
    <submittedName>
        <fullName evidence="1">Uncharacterized protein</fullName>
    </submittedName>
</protein>